<dbReference type="EMBL" id="DSTK01000022">
    <property type="protein sequence ID" value="HFK97189.1"/>
    <property type="molecule type" value="Genomic_DNA"/>
</dbReference>
<proteinExistence type="predicted"/>
<protein>
    <submittedName>
        <fullName evidence="6">LPS export ABC transporter periplasmic protein LptC</fullName>
    </submittedName>
</protein>
<evidence type="ECO:0000256" key="1">
    <source>
        <dbReference type="ARBA" id="ARBA00022475"/>
    </source>
</evidence>
<dbReference type="Gene3D" id="2.60.450.10">
    <property type="entry name" value="Lipopolysaccharide (LPS) transport protein A like domain"/>
    <property type="match status" value="1"/>
</dbReference>
<evidence type="ECO:0000313" key="6">
    <source>
        <dbReference type="EMBL" id="HFK97189.1"/>
    </source>
</evidence>
<dbReference type="NCBIfam" id="TIGR04409">
    <property type="entry name" value="LptC_YrbK"/>
    <property type="match status" value="1"/>
</dbReference>
<dbReference type="PANTHER" id="PTHR37481">
    <property type="entry name" value="LIPOPOLYSACCHARIDE EXPORT SYSTEM PROTEIN LPTC"/>
    <property type="match status" value="1"/>
</dbReference>
<keyword evidence="5" id="KW-0472">Membrane</keyword>
<evidence type="ECO:0000256" key="5">
    <source>
        <dbReference type="ARBA" id="ARBA00023136"/>
    </source>
</evidence>
<dbReference type="GO" id="GO:0005886">
    <property type="term" value="C:plasma membrane"/>
    <property type="evidence" value="ECO:0007669"/>
    <property type="project" value="InterPro"/>
</dbReference>
<evidence type="ECO:0000256" key="3">
    <source>
        <dbReference type="ARBA" id="ARBA00022692"/>
    </source>
</evidence>
<dbReference type="InterPro" id="IPR052363">
    <property type="entry name" value="LPS_export_LptC"/>
</dbReference>
<dbReference type="PANTHER" id="PTHR37481:SF1">
    <property type="entry name" value="LIPOPOLYSACCHARIDE EXPORT SYSTEM PROTEIN LPTC"/>
    <property type="match status" value="1"/>
</dbReference>
<dbReference type="GO" id="GO:0015221">
    <property type="term" value="F:lipopolysaccharide transmembrane transporter activity"/>
    <property type="evidence" value="ECO:0007669"/>
    <property type="project" value="InterPro"/>
</dbReference>
<dbReference type="AlphaFoldDB" id="A0A832A5N0"/>
<evidence type="ECO:0000256" key="2">
    <source>
        <dbReference type="ARBA" id="ARBA00022519"/>
    </source>
</evidence>
<comment type="caution">
    <text evidence="6">The sequence shown here is derived from an EMBL/GenBank/DDBJ whole genome shotgun (WGS) entry which is preliminary data.</text>
</comment>
<keyword evidence="2" id="KW-0997">Cell inner membrane</keyword>
<organism evidence="6">
    <name type="scientific">Desulfacinum infernum</name>
    <dbReference type="NCBI Taxonomy" id="35837"/>
    <lineage>
        <taxon>Bacteria</taxon>
        <taxon>Pseudomonadati</taxon>
        <taxon>Thermodesulfobacteriota</taxon>
        <taxon>Syntrophobacteria</taxon>
        <taxon>Syntrophobacterales</taxon>
        <taxon>Syntrophobacteraceae</taxon>
        <taxon>Desulfacinum</taxon>
    </lineage>
</organism>
<evidence type="ECO:0000256" key="4">
    <source>
        <dbReference type="ARBA" id="ARBA00022989"/>
    </source>
</evidence>
<reference evidence="6" key="1">
    <citation type="journal article" date="2020" name="mSystems">
        <title>Genome- and Community-Level Interaction Insights into Carbon Utilization and Element Cycling Functions of Hydrothermarchaeota in Hydrothermal Sediment.</title>
        <authorList>
            <person name="Zhou Z."/>
            <person name="Liu Y."/>
            <person name="Xu W."/>
            <person name="Pan J."/>
            <person name="Luo Z.H."/>
            <person name="Li M."/>
        </authorList>
    </citation>
    <scope>NUCLEOTIDE SEQUENCE [LARGE SCALE GENOMIC DNA]</scope>
    <source>
        <strain evidence="6">SpSt-456</strain>
    </source>
</reference>
<gene>
    <name evidence="6" type="primary">lptC</name>
    <name evidence="6" type="ORF">ENS06_07675</name>
</gene>
<keyword evidence="1" id="KW-1003">Cell membrane</keyword>
<dbReference type="GO" id="GO:0017089">
    <property type="term" value="F:glycolipid transfer activity"/>
    <property type="evidence" value="ECO:0007669"/>
    <property type="project" value="TreeGrafter"/>
</dbReference>
<accession>A0A832A5N0</accession>
<dbReference type="Pfam" id="PF06835">
    <property type="entry name" value="LptC"/>
    <property type="match status" value="1"/>
</dbReference>
<keyword evidence="3" id="KW-0812">Transmembrane</keyword>
<dbReference type="InterPro" id="IPR026265">
    <property type="entry name" value="LptC"/>
</dbReference>
<dbReference type="GO" id="GO:0030288">
    <property type="term" value="C:outer membrane-bounded periplasmic space"/>
    <property type="evidence" value="ECO:0007669"/>
    <property type="project" value="TreeGrafter"/>
</dbReference>
<sequence length="194" mass="21746">MKGPGKVVPWLLVAAAVGVAALFSHAFLKTKKDRAADGVLSAPAVDSDIRLTDMDYTEVREGKPIWRIKAHEAKYYEGEQKTLLSRVDLTLFMESDREVHLASDYGLLHTGRKDIELWGRVTARVPQGYEVETDKVYYDHGAQKIRSQAPVRLMGPQVDLQGNQWQYDLATSTVFVEGEVRALVRGLFSVRNGK</sequence>
<name>A0A832A5N0_9BACT</name>
<keyword evidence="4" id="KW-1133">Transmembrane helix</keyword>
<dbReference type="InterPro" id="IPR010664">
    <property type="entry name" value="LipoPS_assembly_LptC-rel"/>
</dbReference>